<evidence type="ECO:0000256" key="1">
    <source>
        <dbReference type="SAM" id="MobiDB-lite"/>
    </source>
</evidence>
<keyword evidence="3" id="KW-1185">Reference proteome</keyword>
<dbReference type="InterPro" id="IPR010921">
    <property type="entry name" value="Trp_repressor/repl_initiator"/>
</dbReference>
<dbReference type="EMBL" id="LJYW01000001">
    <property type="protein sequence ID" value="KPL53024.1"/>
    <property type="molecule type" value="Genomic_DNA"/>
</dbReference>
<dbReference type="SUPFAM" id="SSF48295">
    <property type="entry name" value="TrpR-like"/>
    <property type="match status" value="1"/>
</dbReference>
<gene>
    <name evidence="2" type="ORF">ABB55_13010</name>
</gene>
<dbReference type="OrthoDB" id="9796775at2"/>
<dbReference type="InterPro" id="IPR009534">
    <property type="entry name" value="DUF1153"/>
</dbReference>
<dbReference type="Pfam" id="PF06627">
    <property type="entry name" value="DUF1153"/>
    <property type="match status" value="1"/>
</dbReference>
<reference evidence="2 3" key="2">
    <citation type="submission" date="2015-10" db="EMBL/GenBank/DDBJ databases">
        <title>Draft Genome Sequence of Prosthecomicrobium hirschii ATCC 27832.</title>
        <authorList>
            <person name="Daniel J."/>
            <person name="Givan S.A."/>
            <person name="Brun Y.V."/>
            <person name="Brown P.J."/>
        </authorList>
    </citation>
    <scope>NUCLEOTIDE SEQUENCE [LARGE SCALE GENOMIC DNA]</scope>
    <source>
        <strain evidence="2 3">16</strain>
    </source>
</reference>
<protein>
    <submittedName>
        <fullName evidence="2">Uncharacterized protein</fullName>
    </submittedName>
</protein>
<dbReference type="InterPro" id="IPR036388">
    <property type="entry name" value="WH-like_DNA-bd_sf"/>
</dbReference>
<evidence type="ECO:0000313" key="2">
    <source>
        <dbReference type="EMBL" id="KPL53024.1"/>
    </source>
</evidence>
<dbReference type="GO" id="GO:0043565">
    <property type="term" value="F:sequence-specific DNA binding"/>
    <property type="evidence" value="ECO:0007669"/>
    <property type="project" value="InterPro"/>
</dbReference>
<feature type="region of interest" description="Disordered" evidence="1">
    <location>
        <begin position="82"/>
        <end position="105"/>
    </location>
</feature>
<accession>A0A0P6W6Q2</accession>
<reference evidence="2 3" key="1">
    <citation type="submission" date="2015-09" db="EMBL/GenBank/DDBJ databases">
        <authorList>
            <person name="Jackson K.R."/>
            <person name="Lunt B.L."/>
            <person name="Fisher J.N.B."/>
            <person name="Gardner A.V."/>
            <person name="Bailey M.E."/>
            <person name="Deus L.M."/>
            <person name="Earl A.S."/>
            <person name="Gibby P.D."/>
            <person name="Hartmann K.A."/>
            <person name="Liu J.E."/>
            <person name="Manci A.M."/>
            <person name="Nielsen D.A."/>
            <person name="Solomon M.B."/>
            <person name="Breakwell D.P."/>
            <person name="Burnett S.H."/>
            <person name="Grose J.H."/>
        </authorList>
    </citation>
    <scope>NUCLEOTIDE SEQUENCE [LARGE SCALE GENOMIC DNA]</scope>
    <source>
        <strain evidence="2 3">16</strain>
    </source>
</reference>
<dbReference type="Proteomes" id="UP000048984">
    <property type="component" value="Unassembled WGS sequence"/>
</dbReference>
<dbReference type="Gene3D" id="1.10.10.10">
    <property type="entry name" value="Winged helix-like DNA-binding domain superfamily/Winged helix DNA-binding domain"/>
    <property type="match status" value="1"/>
</dbReference>
<name>A0A0P6W6Q2_9HYPH</name>
<dbReference type="RefSeq" id="WP_054359187.1">
    <property type="nucleotide sequence ID" value="NZ_JAPCYQ010000001.1"/>
</dbReference>
<dbReference type="AlphaFoldDB" id="A0A0P6W6Q2"/>
<feature type="region of interest" description="Disordered" evidence="1">
    <location>
        <begin position="1"/>
        <end position="27"/>
    </location>
</feature>
<proteinExistence type="predicted"/>
<evidence type="ECO:0000313" key="3">
    <source>
        <dbReference type="Proteomes" id="UP000048984"/>
    </source>
</evidence>
<organism evidence="2 3">
    <name type="scientific">Prosthecodimorpha hirschii</name>
    <dbReference type="NCBI Taxonomy" id="665126"/>
    <lineage>
        <taxon>Bacteria</taxon>
        <taxon>Pseudomonadati</taxon>
        <taxon>Pseudomonadota</taxon>
        <taxon>Alphaproteobacteria</taxon>
        <taxon>Hyphomicrobiales</taxon>
        <taxon>Ancalomicrobiaceae</taxon>
        <taxon>Prosthecodimorpha</taxon>
    </lineage>
</organism>
<sequence>MQQADLSVPAMVSETAPPFAPAGHGQRWTAQRKMAVLEALASGVVSLSVLQSDYGISESELREWHYAVEKYGFDGLKLKHKRPRRQTFPPRRAPSWFGGDDSDAR</sequence>
<comment type="caution">
    <text evidence="2">The sequence shown here is derived from an EMBL/GenBank/DDBJ whole genome shotgun (WGS) entry which is preliminary data.</text>
</comment>